<gene>
    <name evidence="2" type="ORF">HYFRA_00006307</name>
</gene>
<dbReference type="AlphaFoldDB" id="A0A9N9L9W8"/>
<dbReference type="EMBL" id="CAJVRL010000115">
    <property type="protein sequence ID" value="CAG8961764.1"/>
    <property type="molecule type" value="Genomic_DNA"/>
</dbReference>
<dbReference type="PANTHER" id="PTHR28002">
    <property type="entry name" value="MIOREX COMPLEX COMPONENT 11"/>
    <property type="match status" value="1"/>
</dbReference>
<name>A0A9N9L9W8_9HELO</name>
<evidence type="ECO:0000313" key="2">
    <source>
        <dbReference type="EMBL" id="CAG8961764.1"/>
    </source>
</evidence>
<keyword evidence="3" id="KW-1185">Reference proteome</keyword>
<dbReference type="GO" id="GO:0005739">
    <property type="term" value="C:mitochondrion"/>
    <property type="evidence" value="ECO:0007669"/>
    <property type="project" value="TreeGrafter"/>
</dbReference>
<accession>A0A9N9L9W8</accession>
<feature type="region of interest" description="Disordered" evidence="1">
    <location>
        <begin position="1"/>
        <end position="32"/>
    </location>
</feature>
<dbReference type="PANTHER" id="PTHR28002:SF1">
    <property type="entry name" value="MIOREX COMPLEX COMPONENT 11"/>
    <property type="match status" value="1"/>
</dbReference>
<comment type="caution">
    <text evidence="2">The sequence shown here is derived from an EMBL/GenBank/DDBJ whole genome shotgun (WGS) entry which is preliminary data.</text>
</comment>
<evidence type="ECO:0000256" key="1">
    <source>
        <dbReference type="SAM" id="MobiDB-lite"/>
    </source>
</evidence>
<reference evidence="2" key="1">
    <citation type="submission" date="2021-07" db="EMBL/GenBank/DDBJ databases">
        <authorList>
            <person name="Durling M."/>
        </authorList>
    </citation>
    <scope>NUCLEOTIDE SEQUENCE</scope>
</reference>
<protein>
    <submittedName>
        <fullName evidence="2">Uncharacterized protein</fullName>
    </submittedName>
</protein>
<evidence type="ECO:0000313" key="3">
    <source>
        <dbReference type="Proteomes" id="UP000696280"/>
    </source>
</evidence>
<organism evidence="2 3">
    <name type="scientific">Hymenoscyphus fraxineus</name>
    <dbReference type="NCBI Taxonomy" id="746836"/>
    <lineage>
        <taxon>Eukaryota</taxon>
        <taxon>Fungi</taxon>
        <taxon>Dikarya</taxon>
        <taxon>Ascomycota</taxon>
        <taxon>Pezizomycotina</taxon>
        <taxon>Leotiomycetes</taxon>
        <taxon>Helotiales</taxon>
        <taxon>Helotiaceae</taxon>
        <taxon>Hymenoscyphus</taxon>
    </lineage>
</organism>
<dbReference type="Proteomes" id="UP000696280">
    <property type="component" value="Unassembled WGS sequence"/>
</dbReference>
<dbReference type="Pfam" id="PF10306">
    <property type="entry name" value="FLILHELTA"/>
    <property type="match status" value="1"/>
</dbReference>
<proteinExistence type="predicted"/>
<dbReference type="OrthoDB" id="5580261at2759"/>
<dbReference type="InterPro" id="IPR018811">
    <property type="entry name" value="MRX11"/>
</dbReference>
<sequence length="215" mass="23819">MPPLRALPPLSALRPKTFPHRPLPRFHSTSPQNERITRILSRLPKFLHPYTNGLRTAPVSHVVSFLILHEITAIVPLLGLAGVFHYCEWLPKGWSEAKYINDGVEKFGRYFRRKGWFGFSREHEEGEIHVREGASEGVVADVEVKGSGNGNGTRILVEVATAYAITKVLLPARIILSVWATPWFARVAVGRFGGIFKRAGGKATTNGTMPKSKGS</sequence>